<dbReference type="GO" id="GO:0046872">
    <property type="term" value="F:metal ion binding"/>
    <property type="evidence" value="ECO:0007669"/>
    <property type="project" value="UniProtKB-KW"/>
</dbReference>
<dbReference type="RefSeq" id="WP_014710432.1">
    <property type="nucleotide sequence ID" value="NZ_AP014597.1"/>
</dbReference>
<dbReference type="PANTHER" id="PTHR11358">
    <property type="entry name" value="ARGINASE/AGMATINASE"/>
    <property type="match status" value="1"/>
</dbReference>
<dbReference type="EMBL" id="AP014597">
    <property type="protein sequence ID" value="BAU18353.1"/>
    <property type="molecule type" value="Genomic_DNA"/>
</dbReference>
<evidence type="ECO:0000313" key="8">
    <source>
        <dbReference type="EMBL" id="PIK18503.1"/>
    </source>
</evidence>
<evidence type="ECO:0000313" key="6">
    <source>
        <dbReference type="EMBL" id="BAU16741.1"/>
    </source>
</evidence>
<evidence type="ECO:0000313" key="7">
    <source>
        <dbReference type="EMBL" id="BAU18353.1"/>
    </source>
</evidence>
<reference evidence="8 11" key="3">
    <citation type="submission" date="2017-11" db="EMBL/GenBank/DDBJ databases">
        <title>Genome sequencing of Prevotella intermedia KCOM 1101.</title>
        <authorList>
            <person name="Kook J.-K."/>
            <person name="Park S.-N."/>
            <person name="Lim Y.K."/>
        </authorList>
    </citation>
    <scope>NUCLEOTIDE SEQUENCE [LARGE SCALE GENOMIC DNA]</scope>
    <source>
        <strain evidence="8 11">KCOM 1101</strain>
    </source>
</reference>
<dbReference type="EMBL" id="AP014925">
    <property type="protein sequence ID" value="BAR95459.1"/>
    <property type="molecule type" value="Genomic_DNA"/>
</dbReference>
<name>A0A0H5BKE8_PREIN</name>
<dbReference type="Proteomes" id="UP000217431">
    <property type="component" value="Chromosome I"/>
</dbReference>
<evidence type="ECO:0000256" key="3">
    <source>
        <dbReference type="ARBA" id="ARBA00022801"/>
    </source>
</evidence>
<evidence type="ECO:0000313" key="9">
    <source>
        <dbReference type="Proteomes" id="UP000067008"/>
    </source>
</evidence>
<dbReference type="GeneID" id="34515615"/>
<dbReference type="InterPro" id="IPR006035">
    <property type="entry name" value="Ureohydrolase"/>
</dbReference>
<dbReference type="Gene3D" id="3.40.800.10">
    <property type="entry name" value="Ureohydrolase domain"/>
    <property type="match status" value="1"/>
</dbReference>
<evidence type="ECO:0000313" key="11">
    <source>
        <dbReference type="Proteomes" id="UP000229111"/>
    </source>
</evidence>
<proteinExistence type="inferred from homology"/>
<dbReference type="GO" id="GO:0033389">
    <property type="term" value="P:putrescine biosynthetic process from arginine, via agmatine"/>
    <property type="evidence" value="ECO:0007669"/>
    <property type="project" value="TreeGrafter"/>
</dbReference>
<dbReference type="OMA" id="MENLYWW"/>
<dbReference type="Proteomes" id="UP000067008">
    <property type="component" value="Chromosome 2"/>
</dbReference>
<dbReference type="STRING" id="28131.BWX40_08180"/>
<dbReference type="EMBL" id="PEKM01000001">
    <property type="protein sequence ID" value="PIK18503.1"/>
    <property type="molecule type" value="Genomic_DNA"/>
</dbReference>
<dbReference type="PROSITE" id="PS51409">
    <property type="entry name" value="ARGINASE_2"/>
    <property type="match status" value="1"/>
</dbReference>
<dbReference type="Proteomes" id="UP000229111">
    <property type="component" value="Unassembled WGS sequence"/>
</dbReference>
<dbReference type="PANTHER" id="PTHR11358:SF26">
    <property type="entry name" value="GUANIDINO ACID HYDROLASE, MITOCHONDRIAL"/>
    <property type="match status" value="1"/>
</dbReference>
<reference evidence="6 10" key="2">
    <citation type="journal article" date="2016" name="DNA Res.">
        <title>The complete genome sequencing of Prevotella intermedia strain OMA14 and a subsequent fine-scale, intra-species genomic comparison reveal an unusual amplification of conjugative and mobile transposons and identify a novel Prevotella-lineage-specific repeat.</title>
        <authorList>
            <person name="Naito M."/>
            <person name="Ogura Y."/>
            <person name="Itoh T."/>
            <person name="Shoji M."/>
            <person name="Okamoto M."/>
            <person name="Hayashi T."/>
            <person name="Nakayama K."/>
        </authorList>
    </citation>
    <scope>NUCLEOTIDE SEQUENCE [LARGE SCALE GENOMIC DNA]</scope>
    <source>
        <strain evidence="6 10">OMA14</strain>
    </source>
</reference>
<sequence>MTLTTSRAWQIVQKDSRVVVSNILTGRSLSVESHIRTLLDFCKTAKAEKDIVTYLKQFIPSASIDATISTLLRKRILVSDEDDIFTDTIPVRPTLWGCAHSVSSSTQIVILGAPFGLGNAEDIRCKNFPLHLRDFVHGYYSFRNQVDNLDRLNPIVVGPWFDFPNFKETLRSKSIADIGDVIFYCGETPEMFYTRLKNISKDIVHNGLIPICIGGDHSITYPIVATLNEINTPFVILHFDAHADMKNGVVMKLHELSGYKLVNHANVIKHIIGFENVEHIYQIGIREPFLYDNKKITRISVQDINSSKNTDILKEIETPVYITFDVDFFDPSLVPGTATVLPNGGDYNNTFRFLAQILKHKRILGMDIVEANPALDVQNKTTLLVNNLLMQIISQIK</sequence>
<dbReference type="EMBL" id="AP014597">
    <property type="protein sequence ID" value="BAU16741.1"/>
    <property type="molecule type" value="Genomic_DNA"/>
</dbReference>
<protein>
    <submittedName>
        <fullName evidence="5 6">Agmatinase</fullName>
    </submittedName>
    <submittedName>
        <fullName evidence="8">Arginase</fullName>
    </submittedName>
</protein>
<dbReference type="SUPFAM" id="SSF52768">
    <property type="entry name" value="Arginase/deacetylase"/>
    <property type="match status" value="1"/>
</dbReference>
<keyword evidence="3 4" id="KW-0378">Hydrolase</keyword>
<gene>
    <name evidence="8" type="ORF">CTI16_05145</name>
    <name evidence="5" type="ORF">PI172_0731</name>
    <name evidence="6" type="ORF">PIOMA14_I_0232</name>
    <name evidence="7" type="ORF">PIOMA14_I_1845</name>
</gene>
<accession>A0A0H5BKE8</accession>
<evidence type="ECO:0000256" key="1">
    <source>
        <dbReference type="ARBA" id="ARBA00009227"/>
    </source>
</evidence>
<dbReference type="Pfam" id="PF00491">
    <property type="entry name" value="Arginase"/>
    <property type="match status" value="1"/>
</dbReference>
<evidence type="ECO:0000313" key="5">
    <source>
        <dbReference type="EMBL" id="BAR95459.1"/>
    </source>
</evidence>
<organism evidence="6 10">
    <name type="scientific">Prevotella intermedia</name>
    <dbReference type="NCBI Taxonomy" id="28131"/>
    <lineage>
        <taxon>Bacteria</taxon>
        <taxon>Pseudomonadati</taxon>
        <taxon>Bacteroidota</taxon>
        <taxon>Bacteroidia</taxon>
        <taxon>Bacteroidales</taxon>
        <taxon>Prevotellaceae</taxon>
        <taxon>Prevotella</taxon>
    </lineage>
</organism>
<dbReference type="PATRIC" id="fig|28131.4.peg.1425"/>
<evidence type="ECO:0000256" key="4">
    <source>
        <dbReference type="RuleBase" id="RU003684"/>
    </source>
</evidence>
<dbReference type="InterPro" id="IPR020855">
    <property type="entry name" value="Ureohydrolase_Mn_BS"/>
</dbReference>
<evidence type="ECO:0000313" key="10">
    <source>
        <dbReference type="Proteomes" id="UP000217431"/>
    </source>
</evidence>
<dbReference type="InterPro" id="IPR023696">
    <property type="entry name" value="Ureohydrolase_dom_sf"/>
</dbReference>
<comment type="similarity">
    <text evidence="1">Belongs to the arginase family. Agmatinase subfamily.</text>
</comment>
<dbReference type="PROSITE" id="PS01053">
    <property type="entry name" value="ARGINASE_1"/>
    <property type="match status" value="1"/>
</dbReference>
<dbReference type="GO" id="GO:0008783">
    <property type="term" value="F:agmatinase activity"/>
    <property type="evidence" value="ECO:0007669"/>
    <property type="project" value="TreeGrafter"/>
</dbReference>
<keyword evidence="2" id="KW-0479">Metal-binding</keyword>
<evidence type="ECO:0000256" key="2">
    <source>
        <dbReference type="ARBA" id="ARBA00022723"/>
    </source>
</evidence>
<reference evidence="5 9" key="1">
    <citation type="submission" date="2015-07" db="EMBL/GenBank/DDBJ databases">
        <title>Complete genome sequence of Prevotella intermedia strain 17-2.</title>
        <authorList>
            <person name="Nambu T."/>
        </authorList>
    </citation>
    <scope>NUCLEOTIDE SEQUENCE [LARGE SCALE GENOMIC DNA]</scope>
    <source>
        <strain evidence="5 9">17-2</strain>
    </source>
</reference>
<dbReference type="AlphaFoldDB" id="A0A0H5BKE8"/>